<sequence>MRQAGTDRRFLPFRAVNAKHRPGHDPGLQRHHLLPRQLLGKACFVALFEELADRRQRFEDFRENGLLLPCNEAAAMRLALPMHRGPHRRYSELVIERVGQIEAHWARSRATVPERAASDASMRLALLQRALRRYLLEGRGQRAVLNRHDVPRREADFAELDAMVEGLWTASGMESGGGFLKAA</sequence>
<dbReference type="InterPro" id="IPR032871">
    <property type="entry name" value="AHH_dom_containing"/>
</dbReference>
<accession>A0A931HBN0</accession>
<name>A0A931HBN0_9SPHN</name>
<keyword evidence="2" id="KW-1185">Reference proteome</keyword>
<dbReference type="AlphaFoldDB" id="A0A931HBN0"/>
<reference evidence="1" key="1">
    <citation type="submission" date="2020-11" db="EMBL/GenBank/DDBJ databases">
        <title>Novosphingobium aureum sp. nov., a marine bacterium isolated from sediment of a salt flat.</title>
        <authorList>
            <person name="Yoo Y."/>
            <person name="Kim J.-J."/>
        </authorList>
    </citation>
    <scope>NUCLEOTIDE SEQUENCE</scope>
    <source>
        <strain evidence="1">YJ-S2-02</strain>
    </source>
</reference>
<gene>
    <name evidence="1" type="ORF">I5E68_08845</name>
</gene>
<dbReference type="Proteomes" id="UP000617634">
    <property type="component" value="Unassembled WGS sequence"/>
</dbReference>
<protein>
    <submittedName>
        <fullName evidence="1">AHH domain-containing protein</fullName>
    </submittedName>
</protein>
<dbReference type="RefSeq" id="WP_197163007.1">
    <property type="nucleotide sequence ID" value="NZ_JADZGI010000001.1"/>
</dbReference>
<dbReference type="EMBL" id="JADZGI010000001">
    <property type="protein sequence ID" value="MBH0113052.1"/>
    <property type="molecule type" value="Genomic_DNA"/>
</dbReference>
<evidence type="ECO:0000313" key="2">
    <source>
        <dbReference type="Proteomes" id="UP000617634"/>
    </source>
</evidence>
<organism evidence="1 2">
    <name type="scientific">Novosphingobium aureum</name>
    <dbReference type="NCBI Taxonomy" id="2792964"/>
    <lineage>
        <taxon>Bacteria</taxon>
        <taxon>Pseudomonadati</taxon>
        <taxon>Pseudomonadota</taxon>
        <taxon>Alphaproteobacteria</taxon>
        <taxon>Sphingomonadales</taxon>
        <taxon>Sphingomonadaceae</taxon>
        <taxon>Novosphingobium</taxon>
    </lineage>
</organism>
<dbReference type="Pfam" id="PF14412">
    <property type="entry name" value="AHH"/>
    <property type="match status" value="1"/>
</dbReference>
<proteinExistence type="predicted"/>
<evidence type="ECO:0000313" key="1">
    <source>
        <dbReference type="EMBL" id="MBH0113052.1"/>
    </source>
</evidence>
<comment type="caution">
    <text evidence="1">The sequence shown here is derived from an EMBL/GenBank/DDBJ whole genome shotgun (WGS) entry which is preliminary data.</text>
</comment>